<proteinExistence type="predicted"/>
<protein>
    <submittedName>
        <fullName evidence="1">Uncharacterized protein</fullName>
    </submittedName>
</protein>
<name>A0ABR8DDI8_9NOST</name>
<organism evidence="1 2">
    <name type="scientific">Anabaena azotica FACHB-119</name>
    <dbReference type="NCBI Taxonomy" id="947527"/>
    <lineage>
        <taxon>Bacteria</taxon>
        <taxon>Bacillati</taxon>
        <taxon>Cyanobacteriota</taxon>
        <taxon>Cyanophyceae</taxon>
        <taxon>Nostocales</taxon>
        <taxon>Nostocaceae</taxon>
        <taxon>Anabaena</taxon>
        <taxon>Anabaena azotica</taxon>
    </lineage>
</organism>
<evidence type="ECO:0000313" key="1">
    <source>
        <dbReference type="EMBL" id="MBD2505139.1"/>
    </source>
</evidence>
<evidence type="ECO:0000313" key="2">
    <source>
        <dbReference type="Proteomes" id="UP000661112"/>
    </source>
</evidence>
<keyword evidence="2" id="KW-1185">Reference proteome</keyword>
<dbReference type="Proteomes" id="UP000661112">
    <property type="component" value="Unassembled WGS sequence"/>
</dbReference>
<accession>A0ABR8DDI8</accession>
<dbReference type="EMBL" id="JACJSG010000070">
    <property type="protein sequence ID" value="MBD2505139.1"/>
    <property type="molecule type" value="Genomic_DNA"/>
</dbReference>
<sequence>MKDILPKEYPFVHIYTQKGVHQPVIIKANTEGLCVLMNALVTAIAQRDCHGVAEVFDGEAEVFEVRVQMVSTHEELSPLPYEEQK</sequence>
<comment type="caution">
    <text evidence="1">The sequence shown here is derived from an EMBL/GenBank/DDBJ whole genome shotgun (WGS) entry which is preliminary data.</text>
</comment>
<reference evidence="1 2" key="1">
    <citation type="journal article" date="2020" name="ISME J.">
        <title>Comparative genomics reveals insights into cyanobacterial evolution and habitat adaptation.</title>
        <authorList>
            <person name="Chen M.Y."/>
            <person name="Teng W.K."/>
            <person name="Zhao L."/>
            <person name="Hu C.X."/>
            <person name="Zhou Y.K."/>
            <person name="Han B.P."/>
            <person name="Song L.R."/>
            <person name="Shu W.S."/>
        </authorList>
    </citation>
    <scope>NUCLEOTIDE SEQUENCE [LARGE SCALE GENOMIC DNA]</scope>
    <source>
        <strain evidence="1 2">FACHB-119</strain>
    </source>
</reference>
<gene>
    <name evidence="1" type="ORF">H6G83_31815</name>
</gene>